<evidence type="ECO:0000313" key="2">
    <source>
        <dbReference type="Proteomes" id="UP000199652"/>
    </source>
</evidence>
<evidence type="ECO:0000313" key="1">
    <source>
        <dbReference type="EMBL" id="SDY15623.1"/>
    </source>
</evidence>
<protein>
    <recommendedName>
        <fullName evidence="3">Peptidase S24-like</fullName>
    </recommendedName>
</protein>
<keyword evidence="2" id="KW-1185">Reference proteome</keyword>
<dbReference type="AlphaFoldDB" id="A0A1H3HJ93"/>
<dbReference type="OrthoDB" id="3191897at2"/>
<accession>A0A1H3HJ93</accession>
<gene>
    <name evidence="1" type="ORF">SAMN04488579_1188</name>
</gene>
<reference evidence="2" key="1">
    <citation type="submission" date="2016-10" db="EMBL/GenBank/DDBJ databases">
        <authorList>
            <person name="Varghese N."/>
            <person name="Submissions S."/>
        </authorList>
    </citation>
    <scope>NUCLEOTIDE SEQUENCE [LARGE SCALE GENOMIC DNA]</scope>
    <source>
        <strain evidence="2">VPI 5359</strain>
    </source>
</reference>
<dbReference type="Proteomes" id="UP000199652">
    <property type="component" value="Unassembled WGS sequence"/>
</dbReference>
<dbReference type="STRING" id="1528.SAMN04488579_1188"/>
<dbReference type="RefSeq" id="WP_090246161.1">
    <property type="nucleotide sequence ID" value="NZ_FNOU01000018.1"/>
</dbReference>
<evidence type="ECO:0008006" key="3">
    <source>
        <dbReference type="Google" id="ProtNLM"/>
    </source>
</evidence>
<dbReference type="CDD" id="cd06462">
    <property type="entry name" value="Peptidase_S24_S26"/>
    <property type="match status" value="1"/>
</dbReference>
<organism evidence="1 2">
    <name type="scientific">Eubacterium barkeri</name>
    <name type="common">Clostridium barkeri</name>
    <dbReference type="NCBI Taxonomy" id="1528"/>
    <lineage>
        <taxon>Bacteria</taxon>
        <taxon>Bacillati</taxon>
        <taxon>Bacillota</taxon>
        <taxon>Clostridia</taxon>
        <taxon>Eubacteriales</taxon>
        <taxon>Eubacteriaceae</taxon>
        <taxon>Eubacterium</taxon>
    </lineage>
</organism>
<name>A0A1H3HJ93_EUBBA</name>
<proteinExistence type="predicted"/>
<sequence length="149" mass="16962">MMGNLEDMIPVMKQVFEGGGVFRLYPRGGSMLPFLRPGQDSVVLRAVRGYPPMGAIILYRRRRGGAYVLHRVVDGDGQGLWCVGDHQIEPEGPIGMNQVIAVVETAYRGAKDVAWEDWGYGLYRWAWKFAGVRRIFLKGEGLRRWIKRH</sequence>
<dbReference type="EMBL" id="FNOU01000018">
    <property type="protein sequence ID" value="SDY15623.1"/>
    <property type="molecule type" value="Genomic_DNA"/>
</dbReference>